<protein>
    <recommendedName>
        <fullName evidence="4">Plasmid stabilization protein</fullName>
    </recommendedName>
</protein>
<dbReference type="Proteomes" id="UP001230156">
    <property type="component" value="Unassembled WGS sequence"/>
</dbReference>
<evidence type="ECO:0008006" key="4">
    <source>
        <dbReference type="Google" id="ProtNLM"/>
    </source>
</evidence>
<dbReference type="EMBL" id="JAUYVI010000010">
    <property type="protein sequence ID" value="MDQ7251314.1"/>
    <property type="molecule type" value="Genomic_DNA"/>
</dbReference>
<reference evidence="3" key="1">
    <citation type="submission" date="2023-08" db="EMBL/GenBank/DDBJ databases">
        <title>Rhodospirillaceae gen. nov., a novel taxon isolated from the Yangtze River Yuezi River estuary sludge.</title>
        <authorList>
            <person name="Ruan L."/>
        </authorList>
    </citation>
    <scope>NUCLEOTIDE SEQUENCE [LARGE SCALE GENOMIC DNA]</scope>
    <source>
        <strain evidence="3">R-7</strain>
    </source>
</reference>
<name>A0ABU0YUD5_9PROT</name>
<evidence type="ECO:0000256" key="1">
    <source>
        <dbReference type="SAM" id="MobiDB-lite"/>
    </source>
</evidence>
<evidence type="ECO:0000313" key="2">
    <source>
        <dbReference type="EMBL" id="MDQ7251314.1"/>
    </source>
</evidence>
<proteinExistence type="predicted"/>
<feature type="compositionally biased region" description="Basic residues" evidence="1">
    <location>
        <begin position="1"/>
        <end position="10"/>
    </location>
</feature>
<evidence type="ECO:0000313" key="3">
    <source>
        <dbReference type="Proteomes" id="UP001230156"/>
    </source>
</evidence>
<comment type="caution">
    <text evidence="2">The sequence shown here is derived from an EMBL/GenBank/DDBJ whole genome shotgun (WGS) entry which is preliminary data.</text>
</comment>
<feature type="region of interest" description="Disordered" evidence="1">
    <location>
        <begin position="1"/>
        <end position="25"/>
    </location>
</feature>
<accession>A0ABU0YUD5</accession>
<sequence length="105" mass="11456">MSVRKTRKTASHGEGGESLSASRRHRVDLVMNEARNAGLVGGPKDTVIRGRVSKSLVKAARKRAGVTSDTELLEMALSSFALEDDFGDRFLKRKGSIDPDLPLEF</sequence>
<dbReference type="RefSeq" id="WP_379961564.1">
    <property type="nucleotide sequence ID" value="NZ_JAUYVI010000010.1"/>
</dbReference>
<organism evidence="2 3">
    <name type="scientific">Dongia sedimenti</name>
    <dbReference type="NCBI Taxonomy" id="3064282"/>
    <lineage>
        <taxon>Bacteria</taxon>
        <taxon>Pseudomonadati</taxon>
        <taxon>Pseudomonadota</taxon>
        <taxon>Alphaproteobacteria</taxon>
        <taxon>Rhodospirillales</taxon>
        <taxon>Dongiaceae</taxon>
        <taxon>Dongia</taxon>
    </lineage>
</organism>
<gene>
    <name evidence="2" type="ORF">Q8A70_26755</name>
</gene>
<keyword evidence="3" id="KW-1185">Reference proteome</keyword>